<dbReference type="Pfam" id="PF17384">
    <property type="entry name" value="DUF150_C"/>
    <property type="match status" value="1"/>
</dbReference>
<proteinExistence type="inferred from homology"/>
<feature type="region of interest" description="Disordered" evidence="4">
    <location>
        <begin position="155"/>
        <end position="174"/>
    </location>
</feature>
<accession>A0ABY6BIA7</accession>
<feature type="domain" description="Ribosome maturation factor RimP C-terminal" evidence="6">
    <location>
        <begin position="85"/>
        <end position="148"/>
    </location>
</feature>
<evidence type="ECO:0000313" key="8">
    <source>
        <dbReference type="Proteomes" id="UP001064632"/>
    </source>
</evidence>
<dbReference type="InterPro" id="IPR003728">
    <property type="entry name" value="Ribosome_maturation_RimP"/>
</dbReference>
<dbReference type="Gene3D" id="3.30.300.70">
    <property type="entry name" value="RimP-like superfamily, N-terminal"/>
    <property type="match status" value="1"/>
</dbReference>
<reference evidence="7" key="1">
    <citation type="submission" date="2022-09" db="EMBL/GenBank/DDBJ databases">
        <title>Tahibacter sp. nov., isolated from a fresh water.</title>
        <authorList>
            <person name="Baek J.H."/>
            <person name="Lee J.K."/>
            <person name="Kim J.M."/>
            <person name="Jeon C.O."/>
        </authorList>
    </citation>
    <scope>NUCLEOTIDE SEQUENCE</scope>
    <source>
        <strain evidence="7">W38</strain>
    </source>
</reference>
<sequence>MKDDELLQLIHPVVADLGLECLGIEYAPSRGNSLLRIYIDAPERGITIEDCEAVSREISAQMDVNDPIEGRYTLEVSSPGIDRPLFTPAQFERFTGEVAKIALNLPVEGRRRLQGVILRVDGDQITIDQDGVEFTVAHDNIQKARLVPDYVALGLAPEKPKGPKPGATKRKPNK</sequence>
<dbReference type="SUPFAM" id="SSF74942">
    <property type="entry name" value="YhbC-like, C-terminal domain"/>
    <property type="match status" value="1"/>
</dbReference>
<dbReference type="InterPro" id="IPR035956">
    <property type="entry name" value="RimP_N_sf"/>
</dbReference>
<dbReference type="RefSeq" id="WP_261696694.1">
    <property type="nucleotide sequence ID" value="NZ_CP104694.1"/>
</dbReference>
<keyword evidence="1 3" id="KW-0963">Cytoplasm</keyword>
<evidence type="ECO:0000259" key="5">
    <source>
        <dbReference type="Pfam" id="PF02576"/>
    </source>
</evidence>
<comment type="subcellular location">
    <subcellularLocation>
        <location evidence="3">Cytoplasm</location>
    </subcellularLocation>
</comment>
<evidence type="ECO:0000259" key="6">
    <source>
        <dbReference type="Pfam" id="PF17384"/>
    </source>
</evidence>
<dbReference type="Proteomes" id="UP001064632">
    <property type="component" value="Chromosome"/>
</dbReference>
<dbReference type="PANTHER" id="PTHR33867">
    <property type="entry name" value="RIBOSOME MATURATION FACTOR RIMP"/>
    <property type="match status" value="1"/>
</dbReference>
<evidence type="ECO:0000256" key="3">
    <source>
        <dbReference type="HAMAP-Rule" id="MF_01077"/>
    </source>
</evidence>
<dbReference type="NCBIfam" id="NF000927">
    <property type="entry name" value="PRK00092.1-1"/>
    <property type="match status" value="1"/>
</dbReference>
<evidence type="ECO:0000313" key="7">
    <source>
        <dbReference type="EMBL" id="UXI69741.1"/>
    </source>
</evidence>
<evidence type="ECO:0000256" key="4">
    <source>
        <dbReference type="SAM" id="MobiDB-lite"/>
    </source>
</evidence>
<gene>
    <name evidence="3 7" type="primary">rimP</name>
    <name evidence="7" type="ORF">N4264_08950</name>
</gene>
<dbReference type="SUPFAM" id="SSF75420">
    <property type="entry name" value="YhbC-like, N-terminal domain"/>
    <property type="match status" value="1"/>
</dbReference>
<comment type="similarity">
    <text evidence="3">Belongs to the RimP family.</text>
</comment>
<organism evidence="7 8">
    <name type="scientific">Tahibacter amnicola</name>
    <dbReference type="NCBI Taxonomy" id="2976241"/>
    <lineage>
        <taxon>Bacteria</taxon>
        <taxon>Pseudomonadati</taxon>
        <taxon>Pseudomonadota</taxon>
        <taxon>Gammaproteobacteria</taxon>
        <taxon>Lysobacterales</taxon>
        <taxon>Rhodanobacteraceae</taxon>
        <taxon>Tahibacter</taxon>
    </lineage>
</organism>
<dbReference type="HAMAP" id="MF_01077">
    <property type="entry name" value="RimP"/>
    <property type="match status" value="1"/>
</dbReference>
<keyword evidence="8" id="KW-1185">Reference proteome</keyword>
<dbReference type="EMBL" id="CP104694">
    <property type="protein sequence ID" value="UXI69741.1"/>
    <property type="molecule type" value="Genomic_DNA"/>
</dbReference>
<dbReference type="InterPro" id="IPR028998">
    <property type="entry name" value="RimP_C"/>
</dbReference>
<keyword evidence="2 3" id="KW-0690">Ribosome biogenesis</keyword>
<comment type="function">
    <text evidence="3">Required for maturation of 30S ribosomal subunits.</text>
</comment>
<dbReference type="InterPro" id="IPR036847">
    <property type="entry name" value="RimP_C_sf"/>
</dbReference>
<evidence type="ECO:0000256" key="2">
    <source>
        <dbReference type="ARBA" id="ARBA00022517"/>
    </source>
</evidence>
<dbReference type="Gene3D" id="2.30.30.180">
    <property type="entry name" value="Ribosome maturation factor RimP, C-terminal domain"/>
    <property type="match status" value="1"/>
</dbReference>
<protein>
    <recommendedName>
        <fullName evidence="3">Ribosome maturation factor RimP</fullName>
    </recommendedName>
</protein>
<dbReference type="CDD" id="cd01734">
    <property type="entry name" value="YlxS_C"/>
    <property type="match status" value="1"/>
</dbReference>
<name>A0ABY6BIA7_9GAMM</name>
<evidence type="ECO:0000256" key="1">
    <source>
        <dbReference type="ARBA" id="ARBA00022490"/>
    </source>
</evidence>
<dbReference type="Pfam" id="PF02576">
    <property type="entry name" value="RimP_N"/>
    <property type="match status" value="1"/>
</dbReference>
<feature type="domain" description="Ribosome maturation factor RimP N-terminal" evidence="5">
    <location>
        <begin position="9"/>
        <end position="82"/>
    </location>
</feature>
<dbReference type="InterPro" id="IPR028989">
    <property type="entry name" value="RimP_N"/>
</dbReference>
<dbReference type="PANTHER" id="PTHR33867:SF1">
    <property type="entry name" value="RIBOSOME MATURATION FACTOR RIMP"/>
    <property type="match status" value="1"/>
</dbReference>